<dbReference type="EMBL" id="ML978712">
    <property type="protein sequence ID" value="KAF2090740.1"/>
    <property type="molecule type" value="Genomic_DNA"/>
</dbReference>
<feature type="transmembrane region" description="Helical" evidence="2">
    <location>
        <begin position="56"/>
        <end position="77"/>
    </location>
</feature>
<sequence>MSLPPAYSEIPLDNQLGEDGESYTNHVNFIGKCSHNLSKIFTKNKSWRPISHSTSFLGGVLVFSLCLIAVVQTLLFISQNNDGILFSADISRLPLRYSFAYLYLPTIVAVLYSLMWSWVDLDTKRTEPYYQLSKPGSVSAADSVLLDYPFNFVASVPFKAIRSRHWPTFCVSIATLLVTWGLTPTQSGIFATDSITRNLTIDMARSTEYIPFANRQMGTYAESVYNLLWLNETLPPFTTRNYTLAPFGPAHNLSRTEDSESWTAPTTLYSVDLICVRPTETESDYILDGCSPFAKPGHPDQMIKTFSSMYVGYYYNDESGGGTGDNDWYLSDNCPKNLSHNFLAVWSSISWNTSSIASANETALWCAPTYYQQEVNATVAVQNFAVLDVVALGRKSAIPADLFNSTTFETAMSNGGENALNFVYSSWPDMTSHLQYMDLDLTYIPTMATYAVAAYQKPAASYLDPEVLRASYEAAYRLLFARSLSDVLESNLNLSTTTSGNRRYHSQSVIVIPLFVYVVEGLLTSVAIFTAIVFYLIRSRPTKLSSDPASLASSMSLVADDHSLLQQFKDYDKLSAKSVNTALEGTSFDLERDADRDGYRLVLKSSSTSTDSNTRNLSATGRRSTVPMKGVRPAEFRLWSGSLFIGFMMAISVLIAVAYVEASRLDGRFFTPLTSNRIPLPSKSRFVRQMVENYVPTVMATIIEPVWVSLTRLLCVLQPFEDLRKGNAKSSTTLSAVYTALPPQLVFLKAFRARHFLLGAVCCMSLLANVLAVSLSGLLSENDVPFSRASNFTTPSRPFLNASSLNSKLSKFGIRKEGISDQFYMYTSNLTAGTPLPGWTDNTTYYLPFNPVNGSNVAWHRKATTVGYGADMKCVPLESEGPNSVDANIYADSDGYERLLNLTARIMIGHDTCTFQEILSMEGFPNGRSASEVTISLCGDYILTGWMRANLVEQASKGGIVVTNNTGSDLTWSFQGCRASIKAAFYDVEVDGDGRVQKASFLRAAAGQEGGYFAQSNKAIIASIQELWAAGEGLEWHSDNSPSDFYNYFLTKKLGSSRFLNPSFPPPAFNETGKPFEELYSELVALTLSANADIMFPTYSGVASGSNINQETRIFVSKAMFIVSESILALYIAVSTLVYIYRPWRFLPRLPTTIASIISFFAASHALADLEGTSAMTTASRNHHLKQLGRYGYGSYIGTDGKAHVGIERQPFFAKLTKEPRRTAKFSHGEAKQAGTGPSRLRWAEWIRWKKVAHKDMPQEGGRI</sequence>
<feature type="transmembrane region" description="Helical" evidence="2">
    <location>
        <begin position="694"/>
        <end position="715"/>
    </location>
</feature>
<proteinExistence type="predicted"/>
<keyword evidence="2" id="KW-1133">Transmembrane helix</keyword>
<feature type="transmembrane region" description="Helical" evidence="2">
    <location>
        <begin position="98"/>
        <end position="119"/>
    </location>
</feature>
<dbReference type="Proteomes" id="UP000799776">
    <property type="component" value="Unassembled WGS sequence"/>
</dbReference>
<evidence type="ECO:0000256" key="2">
    <source>
        <dbReference type="SAM" id="Phobius"/>
    </source>
</evidence>
<evidence type="ECO:0000313" key="3">
    <source>
        <dbReference type="EMBL" id="KAF2090740.1"/>
    </source>
</evidence>
<gene>
    <name evidence="3" type="ORF">K490DRAFT_33931</name>
</gene>
<dbReference type="OrthoDB" id="3248909at2759"/>
<feature type="region of interest" description="Disordered" evidence="1">
    <location>
        <begin position="605"/>
        <end position="624"/>
    </location>
</feature>
<protein>
    <submittedName>
        <fullName evidence="3">Uncharacterized protein</fullName>
    </submittedName>
</protein>
<organism evidence="3 4">
    <name type="scientific">Saccharata proteae CBS 121410</name>
    <dbReference type="NCBI Taxonomy" id="1314787"/>
    <lineage>
        <taxon>Eukaryota</taxon>
        <taxon>Fungi</taxon>
        <taxon>Dikarya</taxon>
        <taxon>Ascomycota</taxon>
        <taxon>Pezizomycotina</taxon>
        <taxon>Dothideomycetes</taxon>
        <taxon>Dothideomycetes incertae sedis</taxon>
        <taxon>Botryosphaeriales</taxon>
        <taxon>Saccharataceae</taxon>
        <taxon>Saccharata</taxon>
    </lineage>
</organism>
<feature type="transmembrane region" description="Helical" evidence="2">
    <location>
        <begin position="514"/>
        <end position="537"/>
    </location>
</feature>
<feature type="transmembrane region" description="Helical" evidence="2">
    <location>
        <begin position="1119"/>
        <end position="1141"/>
    </location>
</feature>
<dbReference type="AlphaFoldDB" id="A0A9P4HWX5"/>
<dbReference type="InterPro" id="IPR021840">
    <property type="entry name" value="DUF3433"/>
</dbReference>
<evidence type="ECO:0000256" key="1">
    <source>
        <dbReference type="SAM" id="MobiDB-lite"/>
    </source>
</evidence>
<feature type="compositionally biased region" description="Low complexity" evidence="1">
    <location>
        <begin position="605"/>
        <end position="614"/>
    </location>
</feature>
<dbReference type="PANTHER" id="PTHR37544">
    <property type="entry name" value="SPRAY-RELATED"/>
    <property type="match status" value="1"/>
</dbReference>
<feature type="transmembrane region" description="Helical" evidence="2">
    <location>
        <begin position="638"/>
        <end position="660"/>
    </location>
</feature>
<reference evidence="3" key="1">
    <citation type="journal article" date="2020" name="Stud. Mycol.">
        <title>101 Dothideomycetes genomes: a test case for predicting lifestyles and emergence of pathogens.</title>
        <authorList>
            <person name="Haridas S."/>
            <person name="Albert R."/>
            <person name="Binder M."/>
            <person name="Bloem J."/>
            <person name="Labutti K."/>
            <person name="Salamov A."/>
            <person name="Andreopoulos B."/>
            <person name="Baker S."/>
            <person name="Barry K."/>
            <person name="Bills G."/>
            <person name="Bluhm B."/>
            <person name="Cannon C."/>
            <person name="Castanera R."/>
            <person name="Culley D."/>
            <person name="Daum C."/>
            <person name="Ezra D."/>
            <person name="Gonzalez J."/>
            <person name="Henrissat B."/>
            <person name="Kuo A."/>
            <person name="Liang C."/>
            <person name="Lipzen A."/>
            <person name="Lutzoni F."/>
            <person name="Magnuson J."/>
            <person name="Mondo S."/>
            <person name="Nolan M."/>
            <person name="Ohm R."/>
            <person name="Pangilinan J."/>
            <person name="Park H.-J."/>
            <person name="Ramirez L."/>
            <person name="Alfaro M."/>
            <person name="Sun H."/>
            <person name="Tritt A."/>
            <person name="Yoshinaga Y."/>
            <person name="Zwiers L.-H."/>
            <person name="Turgeon B."/>
            <person name="Goodwin S."/>
            <person name="Spatafora J."/>
            <person name="Crous P."/>
            <person name="Grigoriev I."/>
        </authorList>
    </citation>
    <scope>NUCLEOTIDE SEQUENCE</scope>
    <source>
        <strain evidence="3">CBS 121410</strain>
    </source>
</reference>
<name>A0A9P4HWX5_9PEZI</name>
<keyword evidence="2" id="KW-0472">Membrane</keyword>
<keyword evidence="2" id="KW-0812">Transmembrane</keyword>
<comment type="caution">
    <text evidence="3">The sequence shown here is derived from an EMBL/GenBank/DDBJ whole genome shotgun (WGS) entry which is preliminary data.</text>
</comment>
<evidence type="ECO:0000313" key="4">
    <source>
        <dbReference type="Proteomes" id="UP000799776"/>
    </source>
</evidence>
<feature type="transmembrane region" description="Helical" evidence="2">
    <location>
        <begin position="756"/>
        <end position="779"/>
    </location>
</feature>
<keyword evidence="4" id="KW-1185">Reference proteome</keyword>
<accession>A0A9P4HWX5</accession>
<dbReference type="Pfam" id="PF11915">
    <property type="entry name" value="DUF3433"/>
    <property type="match status" value="2"/>
</dbReference>
<dbReference type="PANTHER" id="PTHR37544:SF3">
    <property type="entry name" value="SPRAY"/>
    <property type="match status" value="1"/>
</dbReference>